<evidence type="ECO:0000256" key="2">
    <source>
        <dbReference type="ARBA" id="ARBA00022803"/>
    </source>
</evidence>
<dbReference type="Pfam" id="PF13424">
    <property type="entry name" value="TPR_12"/>
    <property type="match status" value="1"/>
</dbReference>
<dbReference type="SMART" id="SM00028">
    <property type="entry name" value="TPR"/>
    <property type="match status" value="3"/>
</dbReference>
<accession>A0ABQ6N1U5</accession>
<evidence type="ECO:0000256" key="1">
    <source>
        <dbReference type="ARBA" id="ARBA00022737"/>
    </source>
</evidence>
<dbReference type="Proteomes" id="UP001165060">
    <property type="component" value="Unassembled WGS sequence"/>
</dbReference>
<dbReference type="InterPro" id="IPR011990">
    <property type="entry name" value="TPR-like_helical_dom_sf"/>
</dbReference>
<proteinExistence type="predicted"/>
<dbReference type="SUPFAM" id="SSF48452">
    <property type="entry name" value="TPR-like"/>
    <property type="match status" value="2"/>
</dbReference>
<sequence>MGCTSSKGVDTSICGPETLRMLQNILGMMQARNACREVAMLELLLKLMNDPALKSFGGSPGHPEGAGADLTELHEKAGWFRVELEKMIKGFLRRLDIDPQTEIKALDEEGKEKVFKAFTMAGLKTIKSCKRKMTDDYDGDHMRICDVVRCSIVVETEEQLAAVLKALLDGQMKGEGVKVTVARLKNRFAEPMFTGIMDCLLNVLVEVEGQGGHVCEIQLHLAGILAMKGYCHKYYEIFRDIFVGTAESYEKRLDMFEKVGDIGGCEGGVERALRRLLEGQDVEKLRALRELAGMDVLGDPKLKGFAADRIVELMGEEETEEAASALYFKGQGQNENRENDAALVSYGKALVTRIKLEGEGGDNVIVTRQAIATVYKEKDENERALEEYEVALKLSEASSHSERGVEGKATATIIASIGNVHKVMKNYDKALELLKRSLEMKEKAGAEKADILTTVGLIASTYRMAGRDSEAAEWNEMCLAGQEAELGKNHPVTLTNVYNIGVACAKAGAIDKAVEHIERVLTGLESGAASFGAPFQERVAARLGALMRKGGGQYTARLEALEKKYPEATKKLFSEVF</sequence>
<evidence type="ECO:0000256" key="3">
    <source>
        <dbReference type="PROSITE-ProRule" id="PRU00339"/>
    </source>
</evidence>
<feature type="repeat" description="TPR" evidence="3">
    <location>
        <begin position="411"/>
        <end position="444"/>
    </location>
</feature>
<evidence type="ECO:0000313" key="5">
    <source>
        <dbReference type="Proteomes" id="UP001165060"/>
    </source>
</evidence>
<dbReference type="PROSITE" id="PS50005">
    <property type="entry name" value="TPR"/>
    <property type="match status" value="1"/>
</dbReference>
<keyword evidence="1" id="KW-0677">Repeat</keyword>
<dbReference type="EMBL" id="BRYB01003550">
    <property type="protein sequence ID" value="GMI38617.1"/>
    <property type="molecule type" value="Genomic_DNA"/>
</dbReference>
<dbReference type="Gene3D" id="1.25.40.10">
    <property type="entry name" value="Tetratricopeptide repeat domain"/>
    <property type="match status" value="1"/>
</dbReference>
<protein>
    <submittedName>
        <fullName evidence="4">Uncharacterized protein</fullName>
    </submittedName>
</protein>
<organism evidence="4 5">
    <name type="scientific">Tetraparma gracilis</name>
    <dbReference type="NCBI Taxonomy" id="2962635"/>
    <lineage>
        <taxon>Eukaryota</taxon>
        <taxon>Sar</taxon>
        <taxon>Stramenopiles</taxon>
        <taxon>Ochrophyta</taxon>
        <taxon>Bolidophyceae</taxon>
        <taxon>Parmales</taxon>
        <taxon>Triparmaceae</taxon>
        <taxon>Tetraparma</taxon>
    </lineage>
</organism>
<dbReference type="PANTHER" id="PTHR45641:SF19">
    <property type="entry name" value="NEPHROCYSTIN-3"/>
    <property type="match status" value="1"/>
</dbReference>
<keyword evidence="2 3" id="KW-0802">TPR repeat</keyword>
<evidence type="ECO:0000313" key="4">
    <source>
        <dbReference type="EMBL" id="GMI38617.1"/>
    </source>
</evidence>
<dbReference type="PANTHER" id="PTHR45641">
    <property type="entry name" value="TETRATRICOPEPTIDE REPEAT PROTEIN (AFU_ORTHOLOGUE AFUA_6G03870)"/>
    <property type="match status" value="1"/>
</dbReference>
<gene>
    <name evidence="4" type="ORF">TeGR_g14198</name>
</gene>
<dbReference type="InterPro" id="IPR019734">
    <property type="entry name" value="TPR_rpt"/>
</dbReference>
<name>A0ABQ6N1U5_9STRA</name>
<keyword evidence="5" id="KW-1185">Reference proteome</keyword>
<comment type="caution">
    <text evidence="4">The sequence shown here is derived from an EMBL/GenBank/DDBJ whole genome shotgun (WGS) entry which is preliminary data.</text>
</comment>
<reference evidence="4 5" key="1">
    <citation type="journal article" date="2023" name="Commun. Biol.">
        <title>Genome analysis of Parmales, the sister group of diatoms, reveals the evolutionary specialization of diatoms from phago-mixotrophs to photoautotrophs.</title>
        <authorList>
            <person name="Ban H."/>
            <person name="Sato S."/>
            <person name="Yoshikawa S."/>
            <person name="Yamada K."/>
            <person name="Nakamura Y."/>
            <person name="Ichinomiya M."/>
            <person name="Sato N."/>
            <person name="Blanc-Mathieu R."/>
            <person name="Endo H."/>
            <person name="Kuwata A."/>
            <person name="Ogata H."/>
        </authorList>
    </citation>
    <scope>NUCLEOTIDE SEQUENCE [LARGE SCALE GENOMIC DNA]</scope>
</reference>